<dbReference type="SMART" id="SM00304">
    <property type="entry name" value="HAMP"/>
    <property type="match status" value="1"/>
</dbReference>
<dbReference type="PRINTS" id="PR00344">
    <property type="entry name" value="BCTRLSENSOR"/>
</dbReference>
<evidence type="ECO:0000256" key="12">
    <source>
        <dbReference type="ARBA" id="ARBA00023012"/>
    </source>
</evidence>
<proteinExistence type="predicted"/>
<dbReference type="InterPro" id="IPR004358">
    <property type="entry name" value="Sig_transdc_His_kin-like_C"/>
</dbReference>
<evidence type="ECO:0000313" key="17">
    <source>
        <dbReference type="EMBL" id="MET3545232.1"/>
    </source>
</evidence>
<name>A0ABV2F0C9_9BACL</name>
<dbReference type="InterPro" id="IPR003660">
    <property type="entry name" value="HAMP_dom"/>
</dbReference>
<keyword evidence="4" id="KW-1003">Cell membrane</keyword>
<dbReference type="CDD" id="cd06225">
    <property type="entry name" value="HAMP"/>
    <property type="match status" value="1"/>
</dbReference>
<dbReference type="InterPro" id="IPR010559">
    <property type="entry name" value="Sig_transdc_His_kin_internal"/>
</dbReference>
<dbReference type="PROSITE" id="PS50109">
    <property type="entry name" value="HIS_KIN"/>
    <property type="match status" value="1"/>
</dbReference>
<dbReference type="InterPro" id="IPR036890">
    <property type="entry name" value="HATPase_C_sf"/>
</dbReference>
<keyword evidence="10" id="KW-0067">ATP-binding</keyword>
<organism evidence="17 18">
    <name type="scientific">Paenibacillus favisporus</name>
    <dbReference type="NCBI Taxonomy" id="221028"/>
    <lineage>
        <taxon>Bacteria</taxon>
        <taxon>Bacillati</taxon>
        <taxon>Bacillota</taxon>
        <taxon>Bacilli</taxon>
        <taxon>Bacillales</taxon>
        <taxon>Paenibacillaceae</taxon>
        <taxon>Paenibacillus</taxon>
    </lineage>
</organism>
<keyword evidence="13 14" id="KW-0472">Membrane</keyword>
<dbReference type="GO" id="GO:0004673">
    <property type="term" value="F:protein histidine kinase activity"/>
    <property type="evidence" value="ECO:0007669"/>
    <property type="project" value="UniProtKB-EC"/>
</dbReference>
<dbReference type="SMART" id="SM00387">
    <property type="entry name" value="HATPase_c"/>
    <property type="match status" value="1"/>
</dbReference>
<dbReference type="Gene3D" id="6.10.340.10">
    <property type="match status" value="1"/>
</dbReference>
<feature type="transmembrane region" description="Helical" evidence="14">
    <location>
        <begin position="21"/>
        <end position="41"/>
    </location>
</feature>
<comment type="subcellular location">
    <subcellularLocation>
        <location evidence="2">Cell membrane</location>
        <topology evidence="2">Multi-pass membrane protein</topology>
    </subcellularLocation>
</comment>
<keyword evidence="12" id="KW-0902">Two-component regulatory system</keyword>
<evidence type="ECO:0000256" key="3">
    <source>
        <dbReference type="ARBA" id="ARBA00012438"/>
    </source>
</evidence>
<evidence type="ECO:0000259" key="15">
    <source>
        <dbReference type="PROSITE" id="PS50109"/>
    </source>
</evidence>
<evidence type="ECO:0000256" key="8">
    <source>
        <dbReference type="ARBA" id="ARBA00022741"/>
    </source>
</evidence>
<evidence type="ECO:0000256" key="4">
    <source>
        <dbReference type="ARBA" id="ARBA00022475"/>
    </source>
</evidence>
<dbReference type="InterPro" id="IPR003594">
    <property type="entry name" value="HATPase_dom"/>
</dbReference>
<gene>
    <name evidence="17" type="ORF">ABID47_001843</name>
</gene>
<dbReference type="Pfam" id="PF00672">
    <property type="entry name" value="HAMP"/>
    <property type="match status" value="1"/>
</dbReference>
<keyword evidence="11 14" id="KW-1133">Transmembrane helix</keyword>
<feature type="domain" description="Histidine kinase" evidence="15">
    <location>
        <begin position="476"/>
        <end position="583"/>
    </location>
</feature>
<comment type="caution">
    <text evidence="17">The sequence shown here is derived from an EMBL/GenBank/DDBJ whole genome shotgun (WGS) entry which is preliminary data.</text>
</comment>
<dbReference type="Pfam" id="PF02518">
    <property type="entry name" value="HATPase_c"/>
    <property type="match status" value="1"/>
</dbReference>
<evidence type="ECO:0000256" key="14">
    <source>
        <dbReference type="SAM" id="Phobius"/>
    </source>
</evidence>
<dbReference type="SUPFAM" id="SSF55874">
    <property type="entry name" value="ATPase domain of HSP90 chaperone/DNA topoisomerase II/histidine kinase"/>
    <property type="match status" value="1"/>
</dbReference>
<sequence length="593" mass="67953">MMNQVKIASKFFAFKTLKQRLVFIIVIESIVVLLILVLISYQTIHSIQKNKLKTSMVVDLQQITEKTTEKYMNMTQISQQMSPEGNVGSLLDNYFQANSNFDKYQTGEQILDSLVKITFANTDLICRAYFDPVIGKYYFYNFLPTNAPQRFHVLKQNGNFYFHSLHLSNVKGLGDYQVLSMLRKINIGDGRELVIYIESRFEAKEQIENLSKSQGMNYVLLQLDADNRIQYSSDDTFGSGEQFQMTDEETVGSGLFGKSGEYVGVRLASDMGYANVLLLPSADYNRELFAWIRDVTSILLLALLLFGASYFVLSRLIYTPLTVFMSEMRKMGRGDLNTVSVHSGVIEFDQLFRQFNTMKQQIHNLMLDAEQVSQEKHKLEIEKIYHEINPHFLMNALHSIHWLAKMDGQTKIQTFITELNYILAYSLGKIDKQATVRTELKMLHSYLHLQKMRYDFQTDLKVEEGDYLETPTARMILQPIAENAIHHGLGDKGCLSISVSHSDERNAVIIVLEDNGKGLTTEELNSIKQTMLKTSDGDRKMSGIGLRYVHYMLESFYGNEAIINIESEFTRGTKVTLLLPIDREKSIAPPRQE</sequence>
<dbReference type="PANTHER" id="PTHR34220">
    <property type="entry name" value="SENSOR HISTIDINE KINASE YPDA"/>
    <property type="match status" value="1"/>
</dbReference>
<evidence type="ECO:0000259" key="16">
    <source>
        <dbReference type="PROSITE" id="PS50885"/>
    </source>
</evidence>
<keyword evidence="8" id="KW-0547">Nucleotide-binding</keyword>
<dbReference type="Proteomes" id="UP001549098">
    <property type="component" value="Unassembled WGS sequence"/>
</dbReference>
<evidence type="ECO:0000256" key="13">
    <source>
        <dbReference type="ARBA" id="ARBA00023136"/>
    </source>
</evidence>
<keyword evidence="6 17" id="KW-0808">Transferase</keyword>
<dbReference type="RefSeq" id="WP_354496055.1">
    <property type="nucleotide sequence ID" value="NZ_JBEPLV010000002.1"/>
</dbReference>
<dbReference type="Pfam" id="PF06580">
    <property type="entry name" value="His_kinase"/>
    <property type="match status" value="1"/>
</dbReference>
<reference evidence="17 18" key="1">
    <citation type="submission" date="2024-06" db="EMBL/GenBank/DDBJ databases">
        <title>Genomic Encyclopedia of Type Strains, Phase IV (KMG-IV): sequencing the most valuable type-strain genomes for metagenomic binning, comparative biology and taxonomic classification.</title>
        <authorList>
            <person name="Goeker M."/>
        </authorList>
    </citation>
    <scope>NUCLEOTIDE SEQUENCE [LARGE SCALE GENOMIC DNA]</scope>
    <source>
        <strain evidence="17 18">DSM 17253</strain>
    </source>
</reference>
<evidence type="ECO:0000256" key="9">
    <source>
        <dbReference type="ARBA" id="ARBA00022777"/>
    </source>
</evidence>
<keyword evidence="7 14" id="KW-0812">Transmembrane</keyword>
<dbReference type="EC" id="2.7.13.3" evidence="3"/>
<dbReference type="InterPro" id="IPR050640">
    <property type="entry name" value="Bact_2-comp_sensor_kinase"/>
</dbReference>
<dbReference type="Gene3D" id="3.30.565.10">
    <property type="entry name" value="Histidine kinase-like ATPase, C-terminal domain"/>
    <property type="match status" value="1"/>
</dbReference>
<evidence type="ECO:0000256" key="10">
    <source>
        <dbReference type="ARBA" id="ARBA00022840"/>
    </source>
</evidence>
<evidence type="ECO:0000256" key="5">
    <source>
        <dbReference type="ARBA" id="ARBA00022553"/>
    </source>
</evidence>
<keyword evidence="9 17" id="KW-0418">Kinase</keyword>
<keyword evidence="5" id="KW-0597">Phosphoprotein</keyword>
<evidence type="ECO:0000256" key="1">
    <source>
        <dbReference type="ARBA" id="ARBA00000085"/>
    </source>
</evidence>
<dbReference type="SUPFAM" id="SSF158472">
    <property type="entry name" value="HAMP domain-like"/>
    <property type="match status" value="1"/>
</dbReference>
<dbReference type="PROSITE" id="PS50885">
    <property type="entry name" value="HAMP"/>
    <property type="match status" value="1"/>
</dbReference>
<evidence type="ECO:0000256" key="11">
    <source>
        <dbReference type="ARBA" id="ARBA00022989"/>
    </source>
</evidence>
<feature type="transmembrane region" description="Helical" evidence="14">
    <location>
        <begin position="298"/>
        <end position="321"/>
    </location>
</feature>
<feature type="domain" description="HAMP" evidence="16">
    <location>
        <begin position="315"/>
        <end position="367"/>
    </location>
</feature>
<evidence type="ECO:0000256" key="6">
    <source>
        <dbReference type="ARBA" id="ARBA00022679"/>
    </source>
</evidence>
<evidence type="ECO:0000313" key="18">
    <source>
        <dbReference type="Proteomes" id="UP001549098"/>
    </source>
</evidence>
<dbReference type="InterPro" id="IPR005467">
    <property type="entry name" value="His_kinase_dom"/>
</dbReference>
<evidence type="ECO:0000256" key="7">
    <source>
        <dbReference type="ARBA" id="ARBA00022692"/>
    </source>
</evidence>
<keyword evidence="18" id="KW-1185">Reference proteome</keyword>
<dbReference type="PANTHER" id="PTHR34220:SF11">
    <property type="entry name" value="SENSOR PROTEIN KINASE HPTS"/>
    <property type="match status" value="1"/>
</dbReference>
<comment type="catalytic activity">
    <reaction evidence="1">
        <text>ATP + protein L-histidine = ADP + protein N-phospho-L-histidine.</text>
        <dbReference type="EC" id="2.7.13.3"/>
    </reaction>
</comment>
<protein>
    <recommendedName>
        <fullName evidence="3">histidine kinase</fullName>
        <ecNumber evidence="3">2.7.13.3</ecNumber>
    </recommendedName>
</protein>
<dbReference type="EMBL" id="JBEPLV010000002">
    <property type="protein sequence ID" value="MET3545232.1"/>
    <property type="molecule type" value="Genomic_DNA"/>
</dbReference>
<accession>A0ABV2F0C9</accession>
<evidence type="ECO:0000256" key="2">
    <source>
        <dbReference type="ARBA" id="ARBA00004651"/>
    </source>
</evidence>